<dbReference type="GO" id="GO:0016887">
    <property type="term" value="F:ATP hydrolysis activity"/>
    <property type="evidence" value="ECO:0007669"/>
    <property type="project" value="InterPro"/>
</dbReference>
<evidence type="ECO:0000256" key="4">
    <source>
        <dbReference type="ARBA" id="ARBA00022840"/>
    </source>
</evidence>
<dbReference type="GO" id="GO:0005886">
    <property type="term" value="C:plasma membrane"/>
    <property type="evidence" value="ECO:0007669"/>
    <property type="project" value="UniProtKB-SubCell"/>
</dbReference>
<gene>
    <name evidence="7" type="ORF">ADL15_38890</name>
</gene>
<dbReference type="OrthoDB" id="9804819at2"/>
<comment type="subcellular location">
    <subcellularLocation>
        <location evidence="1">Cell membrane</location>
        <topology evidence="1">Peripheral membrane protein</topology>
    </subcellularLocation>
</comment>
<keyword evidence="4" id="KW-0067">ATP-binding</keyword>
<evidence type="ECO:0000256" key="3">
    <source>
        <dbReference type="ARBA" id="ARBA00022741"/>
    </source>
</evidence>
<keyword evidence="3" id="KW-0547">Nucleotide-binding</keyword>
<dbReference type="AlphaFoldDB" id="A0A101JG11"/>
<evidence type="ECO:0000313" key="7">
    <source>
        <dbReference type="EMBL" id="KUL26180.1"/>
    </source>
</evidence>
<accession>A0A101JG11</accession>
<keyword evidence="2" id="KW-0813">Transport</keyword>
<dbReference type="Pfam" id="PF00005">
    <property type="entry name" value="ABC_tran"/>
    <property type="match status" value="1"/>
</dbReference>
<evidence type="ECO:0000256" key="2">
    <source>
        <dbReference type="ARBA" id="ARBA00022448"/>
    </source>
</evidence>
<evidence type="ECO:0000313" key="8">
    <source>
        <dbReference type="Proteomes" id="UP000053244"/>
    </source>
</evidence>
<comment type="caution">
    <text evidence="7">The sequence shown here is derived from an EMBL/GenBank/DDBJ whole genome shotgun (WGS) entry which is preliminary data.</text>
</comment>
<proteinExistence type="predicted"/>
<evidence type="ECO:0000256" key="5">
    <source>
        <dbReference type="ARBA" id="ARBA00023251"/>
    </source>
</evidence>
<feature type="domain" description="ABC transporter" evidence="6">
    <location>
        <begin position="14"/>
        <end position="261"/>
    </location>
</feature>
<name>A0A101JG11_9ACTN</name>
<dbReference type="GO" id="GO:0046677">
    <property type="term" value="P:response to antibiotic"/>
    <property type="evidence" value="ECO:0007669"/>
    <property type="project" value="UniProtKB-KW"/>
</dbReference>
<dbReference type="PANTHER" id="PTHR42711">
    <property type="entry name" value="ABC TRANSPORTER ATP-BINDING PROTEIN"/>
    <property type="match status" value="1"/>
</dbReference>
<organism evidence="7 8">
    <name type="scientific">Actinoplanes awajinensis subsp. mycoplanecinus</name>
    <dbReference type="NCBI Taxonomy" id="135947"/>
    <lineage>
        <taxon>Bacteria</taxon>
        <taxon>Bacillati</taxon>
        <taxon>Actinomycetota</taxon>
        <taxon>Actinomycetes</taxon>
        <taxon>Micromonosporales</taxon>
        <taxon>Micromonosporaceae</taxon>
        <taxon>Actinoplanes</taxon>
    </lineage>
</organism>
<reference evidence="7 8" key="1">
    <citation type="submission" date="2015-10" db="EMBL/GenBank/DDBJ databases">
        <authorList>
            <person name="Gilbert D.G."/>
        </authorList>
    </citation>
    <scope>NUCLEOTIDE SEQUENCE [LARGE SCALE GENOMIC DNA]</scope>
    <source>
        <strain evidence="7 8">NRRL B-16712</strain>
    </source>
</reference>
<keyword evidence="8" id="KW-1185">Reference proteome</keyword>
<dbReference type="SMART" id="SM00382">
    <property type="entry name" value="AAA"/>
    <property type="match status" value="1"/>
</dbReference>
<dbReference type="PROSITE" id="PS50893">
    <property type="entry name" value="ABC_TRANSPORTER_2"/>
    <property type="match status" value="1"/>
</dbReference>
<sequence length="334" mass="37485">MALITVRQLTKEYVRTKAVQGRFGTLRTLFTREKERTLAVDHIDFSIDEGEVVGYLGPNGAGKSTTIKLLTGVLWPTSGTVEVAGPGGPVVPWRDRQNLARRIGVVFGQRSQLWWDLPLIESFTLVAALYDVPAPRYTSNLARLRKLLELDPFLHTPVRQLSLGQRMRGDLAAALLYDPPLLYLDEPTVGLDVLAKETVRGFVDESNRSGRTTVLLTTHDLADVERLCRRILLIDHGRVLYDGAVDGLVARFAPYQEVLVRLDGDQPDGDRLDLGGFVGEREHDGRWRFRVGRDEPVHRLLAAAGDGWQIRELSVVESNLESVVKELYRERRDG</sequence>
<dbReference type="InterPro" id="IPR027417">
    <property type="entry name" value="P-loop_NTPase"/>
</dbReference>
<dbReference type="InterPro" id="IPR003593">
    <property type="entry name" value="AAA+_ATPase"/>
</dbReference>
<protein>
    <recommendedName>
        <fullName evidence="6">ABC transporter domain-containing protein</fullName>
    </recommendedName>
</protein>
<evidence type="ECO:0000256" key="1">
    <source>
        <dbReference type="ARBA" id="ARBA00004202"/>
    </source>
</evidence>
<dbReference type="PANTHER" id="PTHR42711:SF1">
    <property type="entry name" value="ABC-TRANSPORT PROTEIN, ATP-BINDING COMPONENT"/>
    <property type="match status" value="1"/>
</dbReference>
<dbReference type="GO" id="GO:0005524">
    <property type="term" value="F:ATP binding"/>
    <property type="evidence" value="ECO:0007669"/>
    <property type="project" value="UniProtKB-KW"/>
</dbReference>
<dbReference type="InterPro" id="IPR003439">
    <property type="entry name" value="ABC_transporter-like_ATP-bd"/>
</dbReference>
<dbReference type="EMBL" id="LLZH01000308">
    <property type="protein sequence ID" value="KUL26180.1"/>
    <property type="molecule type" value="Genomic_DNA"/>
</dbReference>
<keyword evidence="5" id="KW-0046">Antibiotic resistance</keyword>
<dbReference type="RefSeq" id="WP_067702484.1">
    <property type="nucleotide sequence ID" value="NZ_LLZH01000308.1"/>
</dbReference>
<dbReference type="Gene3D" id="3.40.50.300">
    <property type="entry name" value="P-loop containing nucleotide triphosphate hydrolases"/>
    <property type="match status" value="1"/>
</dbReference>
<dbReference type="Proteomes" id="UP000053244">
    <property type="component" value="Unassembled WGS sequence"/>
</dbReference>
<evidence type="ECO:0000259" key="6">
    <source>
        <dbReference type="PROSITE" id="PS50893"/>
    </source>
</evidence>
<dbReference type="SUPFAM" id="SSF52540">
    <property type="entry name" value="P-loop containing nucleoside triphosphate hydrolases"/>
    <property type="match status" value="1"/>
</dbReference>
<dbReference type="InterPro" id="IPR050763">
    <property type="entry name" value="ABC_transporter_ATP-binding"/>
</dbReference>